<dbReference type="EMBL" id="MT143041">
    <property type="protein sequence ID" value="QJA92137.1"/>
    <property type="molecule type" value="Genomic_DNA"/>
</dbReference>
<evidence type="ECO:0000313" key="2">
    <source>
        <dbReference type="EMBL" id="QJA92137.1"/>
    </source>
</evidence>
<proteinExistence type="predicted"/>
<sequence length="64" mass="7651">MKVIEVKCCKECPCMKKYINAKICQHPHKVPMSYSSYYHSWRITDINTYPDWCPLPEADKEKIK</sequence>
<evidence type="ECO:0000313" key="1">
    <source>
        <dbReference type="EMBL" id="QJA75466.1"/>
    </source>
</evidence>
<dbReference type="EMBL" id="MT142166">
    <property type="protein sequence ID" value="QJA75466.1"/>
    <property type="molecule type" value="Genomic_DNA"/>
</dbReference>
<gene>
    <name evidence="1" type="ORF">MM415A01770_0002</name>
    <name evidence="2" type="ORF">MM415B04839_0001</name>
</gene>
<protein>
    <submittedName>
        <fullName evidence="2">Uncharacterized protein</fullName>
    </submittedName>
</protein>
<accession>A0A6M3LAI7</accession>
<name>A0A6M3LAI7_9ZZZZ</name>
<reference evidence="2" key="1">
    <citation type="submission" date="2020-03" db="EMBL/GenBank/DDBJ databases">
        <title>The deep terrestrial virosphere.</title>
        <authorList>
            <person name="Holmfeldt K."/>
            <person name="Nilsson E."/>
            <person name="Simone D."/>
            <person name="Lopez-Fernandez M."/>
            <person name="Wu X."/>
            <person name="de Brujin I."/>
            <person name="Lundin D."/>
            <person name="Andersson A."/>
            <person name="Bertilsson S."/>
            <person name="Dopson M."/>
        </authorList>
    </citation>
    <scope>NUCLEOTIDE SEQUENCE</scope>
    <source>
        <strain evidence="1">MM415A01770</strain>
        <strain evidence="2">MM415B04839</strain>
    </source>
</reference>
<dbReference type="AlphaFoldDB" id="A0A6M3LAI7"/>
<organism evidence="2">
    <name type="scientific">viral metagenome</name>
    <dbReference type="NCBI Taxonomy" id="1070528"/>
    <lineage>
        <taxon>unclassified sequences</taxon>
        <taxon>metagenomes</taxon>
        <taxon>organismal metagenomes</taxon>
    </lineage>
</organism>